<dbReference type="CDD" id="cd09898">
    <property type="entry name" value="H3TH_53EXO"/>
    <property type="match status" value="1"/>
</dbReference>
<keyword evidence="5" id="KW-0235">DNA replication</keyword>
<dbReference type="Pfam" id="PF00476">
    <property type="entry name" value="DNA_pol_A"/>
    <property type="match status" value="1"/>
</dbReference>
<keyword evidence="6" id="KW-0227">DNA damage</keyword>
<name>A0A644UA52_9ZZZZ</name>
<dbReference type="InterPro" id="IPR020045">
    <property type="entry name" value="DNA_polI_H3TH"/>
</dbReference>
<dbReference type="InterPro" id="IPR029060">
    <property type="entry name" value="PIN-like_dom_sf"/>
</dbReference>
<evidence type="ECO:0000256" key="5">
    <source>
        <dbReference type="ARBA" id="ARBA00022705"/>
    </source>
</evidence>
<comment type="catalytic activity">
    <reaction evidence="10">
        <text>DNA(n) + a 2'-deoxyribonucleoside 5'-triphosphate = DNA(n+1) + diphosphate</text>
        <dbReference type="Rhea" id="RHEA:22508"/>
        <dbReference type="Rhea" id="RHEA-COMP:17339"/>
        <dbReference type="Rhea" id="RHEA-COMP:17340"/>
        <dbReference type="ChEBI" id="CHEBI:33019"/>
        <dbReference type="ChEBI" id="CHEBI:61560"/>
        <dbReference type="ChEBI" id="CHEBI:173112"/>
        <dbReference type="EC" id="2.7.7.7"/>
    </reaction>
</comment>
<dbReference type="FunFam" id="1.20.1060.10:FF:000001">
    <property type="entry name" value="DNA polymerase I"/>
    <property type="match status" value="1"/>
</dbReference>
<keyword evidence="4 13" id="KW-0548">Nucleotidyltransferase</keyword>
<dbReference type="InterPro" id="IPR020046">
    <property type="entry name" value="5-3_exonucl_a-hlix_arch_N"/>
</dbReference>
<reference evidence="13" key="1">
    <citation type="submission" date="2019-08" db="EMBL/GenBank/DDBJ databases">
        <authorList>
            <person name="Kucharzyk K."/>
            <person name="Murdoch R.W."/>
            <person name="Higgins S."/>
            <person name="Loffler F."/>
        </authorList>
    </citation>
    <scope>NUCLEOTIDE SEQUENCE</scope>
</reference>
<dbReference type="InterPro" id="IPR043502">
    <property type="entry name" value="DNA/RNA_pol_sf"/>
</dbReference>
<gene>
    <name evidence="13" type="primary">polA_5</name>
    <name evidence="13" type="ORF">SDC9_21695</name>
</gene>
<dbReference type="PANTHER" id="PTHR10133:SF27">
    <property type="entry name" value="DNA POLYMERASE NU"/>
    <property type="match status" value="1"/>
</dbReference>
<dbReference type="SUPFAM" id="SSF88723">
    <property type="entry name" value="PIN domain-like"/>
    <property type="match status" value="1"/>
</dbReference>
<comment type="similarity">
    <text evidence="1">Belongs to the DNA polymerase type-A family.</text>
</comment>
<keyword evidence="8" id="KW-0238">DNA-binding</keyword>
<evidence type="ECO:0000313" key="13">
    <source>
        <dbReference type="EMBL" id="MPL75857.1"/>
    </source>
</evidence>
<evidence type="ECO:0000256" key="2">
    <source>
        <dbReference type="ARBA" id="ARBA00012417"/>
    </source>
</evidence>
<dbReference type="Pfam" id="PF02739">
    <property type="entry name" value="5_3_exonuc_N"/>
    <property type="match status" value="1"/>
</dbReference>
<organism evidence="13">
    <name type="scientific">bioreactor metagenome</name>
    <dbReference type="NCBI Taxonomy" id="1076179"/>
    <lineage>
        <taxon>unclassified sequences</taxon>
        <taxon>metagenomes</taxon>
        <taxon>ecological metagenomes</taxon>
    </lineage>
</organism>
<evidence type="ECO:0000256" key="9">
    <source>
        <dbReference type="ARBA" id="ARBA00023204"/>
    </source>
</evidence>
<dbReference type="InterPro" id="IPR002421">
    <property type="entry name" value="5-3_exonuclease"/>
</dbReference>
<dbReference type="GO" id="GO:0006302">
    <property type="term" value="P:double-strand break repair"/>
    <property type="evidence" value="ECO:0007669"/>
    <property type="project" value="TreeGrafter"/>
</dbReference>
<dbReference type="InterPro" id="IPR008918">
    <property type="entry name" value="HhH2"/>
</dbReference>
<evidence type="ECO:0000256" key="7">
    <source>
        <dbReference type="ARBA" id="ARBA00022932"/>
    </source>
</evidence>
<dbReference type="FunFam" id="1.10.150.20:FF:000002">
    <property type="entry name" value="DNA polymerase I"/>
    <property type="match status" value="1"/>
</dbReference>
<dbReference type="GO" id="GO:0006261">
    <property type="term" value="P:DNA-templated DNA replication"/>
    <property type="evidence" value="ECO:0007669"/>
    <property type="project" value="InterPro"/>
</dbReference>
<dbReference type="PROSITE" id="PS00447">
    <property type="entry name" value="DNA_POLYMERASE_A"/>
    <property type="match status" value="1"/>
</dbReference>
<dbReference type="GO" id="GO:0003887">
    <property type="term" value="F:DNA-directed DNA polymerase activity"/>
    <property type="evidence" value="ECO:0007669"/>
    <property type="project" value="UniProtKB-KW"/>
</dbReference>
<protein>
    <recommendedName>
        <fullName evidence="2">DNA-directed DNA polymerase</fullName>
        <ecNumber evidence="2">2.7.7.7</ecNumber>
    </recommendedName>
</protein>
<dbReference type="Gene3D" id="1.20.1060.10">
    <property type="entry name" value="Taq DNA Polymerase, Chain T, domain 4"/>
    <property type="match status" value="1"/>
</dbReference>
<accession>A0A644UA52</accession>
<dbReference type="Pfam" id="PF01367">
    <property type="entry name" value="5_3_exonuc"/>
    <property type="match status" value="1"/>
</dbReference>
<keyword evidence="9" id="KW-0234">DNA repair</keyword>
<dbReference type="EC" id="2.7.7.7" evidence="2"/>
<evidence type="ECO:0000256" key="4">
    <source>
        <dbReference type="ARBA" id="ARBA00022695"/>
    </source>
</evidence>
<dbReference type="InterPro" id="IPR001098">
    <property type="entry name" value="DNA-dir_DNA_pol_A_palm_dom"/>
</dbReference>
<dbReference type="Gene3D" id="3.30.70.370">
    <property type="match status" value="1"/>
</dbReference>
<dbReference type="SMART" id="SM00279">
    <property type="entry name" value="HhH2"/>
    <property type="match status" value="1"/>
</dbReference>
<dbReference type="Gene3D" id="1.10.150.20">
    <property type="entry name" value="5' to 3' exonuclease, C-terminal subdomain"/>
    <property type="match status" value="2"/>
</dbReference>
<dbReference type="SMART" id="SM00475">
    <property type="entry name" value="53EXOc"/>
    <property type="match status" value="1"/>
</dbReference>
<comment type="caution">
    <text evidence="13">The sequence shown here is derived from an EMBL/GenBank/DDBJ whole genome shotgun (WGS) entry which is preliminary data.</text>
</comment>
<dbReference type="CDD" id="cd09859">
    <property type="entry name" value="PIN_53EXO"/>
    <property type="match status" value="1"/>
</dbReference>
<dbReference type="SMART" id="SM00482">
    <property type="entry name" value="POLAc"/>
    <property type="match status" value="1"/>
</dbReference>
<keyword evidence="3 13" id="KW-0808">Transferase</keyword>
<evidence type="ECO:0000259" key="12">
    <source>
        <dbReference type="SMART" id="SM00482"/>
    </source>
</evidence>
<evidence type="ECO:0000259" key="11">
    <source>
        <dbReference type="SMART" id="SM00475"/>
    </source>
</evidence>
<dbReference type="EMBL" id="VSSQ01000092">
    <property type="protein sequence ID" value="MPL75857.1"/>
    <property type="molecule type" value="Genomic_DNA"/>
</dbReference>
<sequence>MKKRLVLLDSHALLHRAYHALPGFSTYDGRPTGALFGFVKMILKIKDELKPDYLVACFDRKEATFRHETYENYKAHRAKSDDELVSQLIEAPRICEALNIPVYSLAGFEADDLLGTIVENLKEKNFQMNGDTFEIFIASGDLDTMQLLDKEENVKVYTLKKGLGETIVYKYPDVVKRYSFTPEQISDFKGLRGDPSDNIIGIKGIGEKTATTLINLFGSIENMYDLIHTDIEKFKSICKEKKENKITDRIINLIIEGEEEALFSKTLATIKKDVPINFTIPEKVWLESINEEEFNNICKEFEFRSFKNAFSKSGNKVKNLPLDEIKIGGLDAESFKETIEAEEDLAELKVLTNLWNSEITNPSLETILESTSTDGAAEAKEYLEEELKKENLWDLYTLMEEPIISILKTMKKNGILLDKNILKEQSIILHSKLEKIEKEIFKEAEEEFNISSPKQLGYILYEKLKIGEKIKKTAGGALTTNAAQLEKLKENNKIVANVLEHRELSKLLSTYVDTLPAYVEEDGRIRSTFVQSGTSTGRFSSENPNLQNLPVKSEEGLNVRKAFITEKGFKFLSVDYSQIDLRSVAILSKDPNLLEIFKKGTDVHAGVAAKVFSIDESEVTSEMRRKAKTINFGILYGMGVTALKDSMQVDRKEAQDFYDEYKKTFNVMIDYLEKVKLDAKKNGYTETLFKRRRQIPLMNSKLPFLKAQGERIAINAPVQGTTADILKLAMIDVDEYIKNQALEKDVKILLQIHDELVLEVKAQIIDKVSEDLKNIMEEVLEKRLEDKNWQNIMLQDTNASLIPLKVDVEIGDSLYEVK</sequence>
<dbReference type="InterPro" id="IPR036279">
    <property type="entry name" value="5-3_exonuclease_C_sf"/>
</dbReference>
<dbReference type="AlphaFoldDB" id="A0A644UA52"/>
<evidence type="ECO:0000256" key="10">
    <source>
        <dbReference type="ARBA" id="ARBA00049244"/>
    </source>
</evidence>
<dbReference type="SUPFAM" id="SSF47807">
    <property type="entry name" value="5' to 3' exonuclease, C-terminal subdomain"/>
    <property type="match status" value="1"/>
</dbReference>
<feature type="domain" description="DNA-directed DNA polymerase family A palm" evidence="12">
    <location>
        <begin position="556"/>
        <end position="764"/>
    </location>
</feature>
<dbReference type="GO" id="GO:0003677">
    <property type="term" value="F:DNA binding"/>
    <property type="evidence" value="ECO:0007669"/>
    <property type="project" value="UniProtKB-KW"/>
</dbReference>
<dbReference type="InterPro" id="IPR002298">
    <property type="entry name" value="DNA_polymerase_A"/>
</dbReference>
<dbReference type="FunFam" id="1.10.150.20:FF:000003">
    <property type="entry name" value="DNA polymerase I"/>
    <property type="match status" value="1"/>
</dbReference>
<dbReference type="PANTHER" id="PTHR10133">
    <property type="entry name" value="DNA POLYMERASE I"/>
    <property type="match status" value="1"/>
</dbReference>
<dbReference type="SUPFAM" id="SSF56672">
    <property type="entry name" value="DNA/RNA polymerases"/>
    <property type="match status" value="1"/>
</dbReference>
<evidence type="ECO:0000256" key="3">
    <source>
        <dbReference type="ARBA" id="ARBA00022679"/>
    </source>
</evidence>
<dbReference type="GO" id="GO:0008409">
    <property type="term" value="F:5'-3' exonuclease activity"/>
    <property type="evidence" value="ECO:0007669"/>
    <property type="project" value="InterPro"/>
</dbReference>
<feature type="domain" description="5'-3' exonuclease" evidence="11">
    <location>
        <begin position="3"/>
        <end position="286"/>
    </location>
</feature>
<evidence type="ECO:0000256" key="6">
    <source>
        <dbReference type="ARBA" id="ARBA00022763"/>
    </source>
</evidence>
<keyword evidence="7" id="KW-0239">DNA-directed DNA polymerase</keyword>
<proteinExistence type="inferred from homology"/>
<evidence type="ECO:0000256" key="8">
    <source>
        <dbReference type="ARBA" id="ARBA00023125"/>
    </source>
</evidence>
<evidence type="ECO:0000256" key="1">
    <source>
        <dbReference type="ARBA" id="ARBA00007705"/>
    </source>
</evidence>
<dbReference type="InterPro" id="IPR019760">
    <property type="entry name" value="DNA-dir_DNA_pol_A_CS"/>
</dbReference>
<dbReference type="CDD" id="cd08637">
    <property type="entry name" value="DNA_pol_A_pol_I_C"/>
    <property type="match status" value="1"/>
</dbReference>
<dbReference type="Gene3D" id="3.40.50.1010">
    <property type="entry name" value="5'-nuclease"/>
    <property type="match status" value="1"/>
</dbReference>
<dbReference type="PRINTS" id="PR00868">
    <property type="entry name" value="DNAPOLI"/>
</dbReference>